<feature type="domain" description="ABC-three component systems C-terminal" evidence="1">
    <location>
        <begin position="9"/>
        <end position="125"/>
    </location>
</feature>
<evidence type="ECO:0000313" key="2">
    <source>
        <dbReference type="EMBL" id="GAG51880.1"/>
    </source>
</evidence>
<protein>
    <recommendedName>
        <fullName evidence="1">ABC-three component systems C-terminal domain-containing protein</fullName>
    </recommendedName>
</protein>
<name>X0Y7X0_9ZZZZ</name>
<proteinExistence type="predicted"/>
<dbReference type="InterPro" id="IPR046912">
    <property type="entry name" value="ABC-3C_CTD8"/>
</dbReference>
<feature type="non-terminal residue" evidence="2">
    <location>
        <position position="1"/>
    </location>
</feature>
<gene>
    <name evidence="2" type="ORF">S01H1_77596</name>
</gene>
<reference evidence="2" key="1">
    <citation type="journal article" date="2014" name="Front. Microbiol.">
        <title>High frequency of phylogenetically diverse reductive dehalogenase-homologous genes in deep subseafloor sedimentary metagenomes.</title>
        <authorList>
            <person name="Kawai M."/>
            <person name="Futagami T."/>
            <person name="Toyoda A."/>
            <person name="Takaki Y."/>
            <person name="Nishi S."/>
            <person name="Hori S."/>
            <person name="Arai W."/>
            <person name="Tsubouchi T."/>
            <person name="Morono Y."/>
            <person name="Uchiyama I."/>
            <person name="Ito T."/>
            <person name="Fujiyama A."/>
            <person name="Inagaki F."/>
            <person name="Takami H."/>
        </authorList>
    </citation>
    <scope>NUCLEOTIDE SEQUENCE</scope>
    <source>
        <strain evidence="2">Expedition CK06-06</strain>
    </source>
</reference>
<accession>X0Y7X0</accession>
<comment type="caution">
    <text evidence="2">The sequence shown here is derived from an EMBL/GenBank/DDBJ whole genome shotgun (WGS) entry which is preliminary data.</text>
</comment>
<dbReference type="Pfam" id="PF20284">
    <property type="entry name" value="CTD8"/>
    <property type="match status" value="1"/>
</dbReference>
<dbReference type="EMBL" id="BARS01052162">
    <property type="protein sequence ID" value="GAG51880.1"/>
    <property type="molecule type" value="Genomic_DNA"/>
</dbReference>
<dbReference type="AlphaFoldDB" id="X0Y7X0"/>
<sequence>DIQRLPDEKLYEKSMFIKKLIVAGIQETIAAKTQFFNAELLKSEIHDKGDDGELDELVSLYEKIRSMWESRFNEALNSKNPKREVPKVYSKMLQEIENTDKKTLVSSRIMASFVHKQGFMQQLSDLCEIGWTPDFRTLDEGND</sequence>
<evidence type="ECO:0000259" key="1">
    <source>
        <dbReference type="Pfam" id="PF20284"/>
    </source>
</evidence>
<organism evidence="2">
    <name type="scientific">marine sediment metagenome</name>
    <dbReference type="NCBI Taxonomy" id="412755"/>
    <lineage>
        <taxon>unclassified sequences</taxon>
        <taxon>metagenomes</taxon>
        <taxon>ecological metagenomes</taxon>
    </lineage>
</organism>